<sequence length="51" mass="6380">MRTHDHQLRKLLLYPNWAKNVKNIHNWWKRDLNPWHLDYDSNVLTNWTIPS</sequence>
<name>A0A0U1XY53_BERFE</name>
<dbReference type="AlphaFoldDB" id="A0A0U1XY53"/>
<proteinExistence type="predicted"/>
<protein>
    <submittedName>
        <fullName evidence="1">ORF51</fullName>
    </submittedName>
</protein>
<gene>
    <name evidence="1" type="primary">orf51</name>
    <name evidence="1" type="ORF">Bfen.m12</name>
</gene>
<dbReference type="GeneID" id="22834830"/>
<evidence type="ECO:0000313" key="1">
    <source>
        <dbReference type="EMBL" id="AJA05793.1"/>
    </source>
</evidence>
<keyword evidence="1" id="KW-0496">Mitochondrion</keyword>
<geneLocation type="mitochondrion" evidence="1"/>
<organism evidence="1">
    <name type="scientific">Berkeleya fennica</name>
    <name type="common">Tube-dwelling diatom</name>
    <dbReference type="NCBI Taxonomy" id="1577906"/>
    <lineage>
        <taxon>Eukaryota</taxon>
        <taxon>Sar</taxon>
        <taxon>Stramenopiles</taxon>
        <taxon>Ochrophyta</taxon>
        <taxon>Bacillariophyta</taxon>
        <taxon>Bacillariophyceae</taxon>
        <taxon>Bacillariophycidae</taxon>
        <taxon>Naviculales</taxon>
        <taxon>Berkeleyaceae</taxon>
        <taxon>Berkeleya</taxon>
    </lineage>
</organism>
<accession>A0A0U1XY53</accession>
<dbReference type="RefSeq" id="YP_009115272.1">
    <property type="nucleotide sequence ID" value="NC_026126.1"/>
</dbReference>
<reference evidence="1" key="1">
    <citation type="journal article" date="2014" name="Mitochondrial DNA">
        <title>Repeat region absent in mitochondrial genome of tube-dwelling diatom Berkeleya fennica (Naviculales, Bacillariophyceae).</title>
        <authorList>
            <person name="An S.M."/>
            <person name="Noh J.H."/>
            <person name="Choi D.H."/>
            <person name="Lee J.H."/>
            <person name="Yang E.C."/>
        </authorList>
    </citation>
    <scope>NUCLEOTIDE SEQUENCE</scope>
</reference>
<dbReference type="EMBL" id="KM886611">
    <property type="protein sequence ID" value="AJA05793.1"/>
    <property type="molecule type" value="Genomic_DNA"/>
</dbReference>